<dbReference type="EMBL" id="JACJTU010000062">
    <property type="protein sequence ID" value="MBD2738918.1"/>
    <property type="molecule type" value="Genomic_DNA"/>
</dbReference>
<dbReference type="SUPFAM" id="SSF47413">
    <property type="entry name" value="lambda repressor-like DNA-binding domains"/>
    <property type="match status" value="1"/>
</dbReference>
<dbReference type="Proteomes" id="UP000637383">
    <property type="component" value="Unassembled WGS sequence"/>
</dbReference>
<evidence type="ECO:0000313" key="2">
    <source>
        <dbReference type="EMBL" id="MBD2738918.1"/>
    </source>
</evidence>
<sequence>MNQNSFESVNPNDIDELSPSILLEIQDNVRQVISDKLPQYLQSEKALSASEASETTETTDNYDLFEAIFNEVLYRTISSIVSGKHKIDENNLQNSYNIVNNNLQGYRDSHQNSLFKSQPFEAIPTAALMLSSINSQIKKEESWQKNEEGIAVAQHKAKGNPQNYIEHYISTPGDITLLPWNEAQQIIDKFGFTSAKLHLILAAYTMVQEKPWESLFTVKGSDLIEKIGWDKRTDLPKYQKLLEIAKTAFALDCLLVKTVWIEGRNRKGGINASTPVGRMWNITIVPYGQVNTSGKIEEPDEVQIIVQPGTWTKYFLNKAGAESREALYQFGYLAQKVLEIDPYHEELTLRLAIYLTLDSRVRLDGNYRVQELIEIVLPKTEIDKASCDRFKAFSLKQRWDNALKHLLNKLNWQIAFDPETYPEWLRPEYTQKQPKGYFKKLLDAKLTIKPPHPIPELIASKVKPKVQQLQPKAKDTTPEDIKLTGCQVREARIAKGWPQTKLAGFLGVSQKFISLVERGERPLSPQQAAYVRILLDIKI</sequence>
<dbReference type="PROSITE" id="PS50943">
    <property type="entry name" value="HTH_CROC1"/>
    <property type="match status" value="1"/>
</dbReference>
<dbReference type="CDD" id="cd00093">
    <property type="entry name" value="HTH_XRE"/>
    <property type="match status" value="1"/>
</dbReference>
<organism evidence="2 3">
    <name type="scientific">Nostoc paludosum FACHB-159</name>
    <dbReference type="NCBI Taxonomy" id="2692908"/>
    <lineage>
        <taxon>Bacteria</taxon>
        <taxon>Bacillati</taxon>
        <taxon>Cyanobacteriota</taxon>
        <taxon>Cyanophyceae</taxon>
        <taxon>Nostocales</taxon>
        <taxon>Nostocaceae</taxon>
        <taxon>Nostoc</taxon>
    </lineage>
</organism>
<dbReference type="RefSeq" id="WP_190959436.1">
    <property type="nucleotide sequence ID" value="NZ_JACJTU010000062.1"/>
</dbReference>
<reference evidence="2 3" key="1">
    <citation type="journal article" date="2020" name="ISME J.">
        <title>Comparative genomics reveals insights into cyanobacterial evolution and habitat adaptation.</title>
        <authorList>
            <person name="Chen M.Y."/>
            <person name="Teng W.K."/>
            <person name="Zhao L."/>
            <person name="Hu C.X."/>
            <person name="Zhou Y.K."/>
            <person name="Han B.P."/>
            <person name="Song L.R."/>
            <person name="Shu W.S."/>
        </authorList>
    </citation>
    <scope>NUCLEOTIDE SEQUENCE [LARGE SCALE GENOMIC DNA]</scope>
    <source>
        <strain evidence="2 3">FACHB-159</strain>
    </source>
</reference>
<gene>
    <name evidence="2" type="ORF">H6H03_34475</name>
</gene>
<dbReference type="InterPro" id="IPR001387">
    <property type="entry name" value="Cro/C1-type_HTH"/>
</dbReference>
<feature type="domain" description="HTH cro/C1-type" evidence="1">
    <location>
        <begin position="488"/>
        <end position="528"/>
    </location>
</feature>
<evidence type="ECO:0000313" key="3">
    <source>
        <dbReference type="Proteomes" id="UP000637383"/>
    </source>
</evidence>
<dbReference type="SMART" id="SM00530">
    <property type="entry name" value="HTH_XRE"/>
    <property type="match status" value="1"/>
</dbReference>
<comment type="caution">
    <text evidence="2">The sequence shown here is derived from an EMBL/GenBank/DDBJ whole genome shotgun (WGS) entry which is preliminary data.</text>
</comment>
<accession>A0ABR8KJD7</accession>
<name>A0ABR8KJD7_9NOSO</name>
<dbReference type="InterPro" id="IPR010982">
    <property type="entry name" value="Lambda_DNA-bd_dom_sf"/>
</dbReference>
<proteinExistence type="predicted"/>
<evidence type="ECO:0000259" key="1">
    <source>
        <dbReference type="PROSITE" id="PS50943"/>
    </source>
</evidence>
<keyword evidence="3" id="KW-1185">Reference proteome</keyword>
<protein>
    <submittedName>
        <fullName evidence="2">Helix-turn-helix domain-containing protein</fullName>
    </submittedName>
</protein>
<dbReference type="Gene3D" id="1.10.260.40">
    <property type="entry name" value="lambda repressor-like DNA-binding domains"/>
    <property type="match status" value="1"/>
</dbReference>
<dbReference type="Pfam" id="PF01381">
    <property type="entry name" value="HTH_3"/>
    <property type="match status" value="1"/>
</dbReference>